<evidence type="ECO:0000313" key="1">
    <source>
        <dbReference type="EMBL" id="WVZ05729.1"/>
    </source>
</evidence>
<dbReference type="PANTHER" id="PTHR46774">
    <property type="entry name" value="CHROMATIN MODIFICATION-RELATED PROTEIN EAF1 A-RELATED"/>
    <property type="match status" value="1"/>
</dbReference>
<keyword evidence="2" id="KW-1185">Reference proteome</keyword>
<protein>
    <submittedName>
        <fullName evidence="1">Uncharacterized protein</fullName>
    </submittedName>
</protein>
<evidence type="ECO:0000313" key="2">
    <source>
        <dbReference type="Proteomes" id="UP001374535"/>
    </source>
</evidence>
<accession>A0AAQ3N9F0</accession>
<gene>
    <name evidence="1" type="ORF">V8G54_019075</name>
</gene>
<dbReference type="AlphaFoldDB" id="A0AAQ3N9F0"/>
<dbReference type="Proteomes" id="UP001374535">
    <property type="component" value="Chromosome 6"/>
</dbReference>
<dbReference type="GO" id="GO:0035267">
    <property type="term" value="C:NuA4 histone acetyltransferase complex"/>
    <property type="evidence" value="ECO:0007669"/>
    <property type="project" value="InterPro"/>
</dbReference>
<dbReference type="PANTHER" id="PTHR46774:SF3">
    <property type="entry name" value="CHROMATIN MODIFICATION-RELATED PROTEIN EAF1 A-RELATED"/>
    <property type="match status" value="1"/>
</dbReference>
<organism evidence="1 2">
    <name type="scientific">Vigna mungo</name>
    <name type="common">Black gram</name>
    <name type="synonym">Phaseolus mungo</name>
    <dbReference type="NCBI Taxonomy" id="3915"/>
    <lineage>
        <taxon>Eukaryota</taxon>
        <taxon>Viridiplantae</taxon>
        <taxon>Streptophyta</taxon>
        <taxon>Embryophyta</taxon>
        <taxon>Tracheophyta</taxon>
        <taxon>Spermatophyta</taxon>
        <taxon>Magnoliopsida</taxon>
        <taxon>eudicotyledons</taxon>
        <taxon>Gunneridae</taxon>
        <taxon>Pentapetalae</taxon>
        <taxon>rosids</taxon>
        <taxon>fabids</taxon>
        <taxon>Fabales</taxon>
        <taxon>Fabaceae</taxon>
        <taxon>Papilionoideae</taxon>
        <taxon>50 kb inversion clade</taxon>
        <taxon>NPAAA clade</taxon>
        <taxon>indigoferoid/millettioid clade</taxon>
        <taxon>Phaseoleae</taxon>
        <taxon>Vigna</taxon>
    </lineage>
</organism>
<dbReference type="InterPro" id="IPR044798">
    <property type="entry name" value="EAF1A/B"/>
</dbReference>
<name>A0AAQ3N9F0_VIGMU</name>
<reference evidence="1 2" key="1">
    <citation type="journal article" date="2023" name="Life. Sci Alliance">
        <title>Evolutionary insights into 3D genome organization and epigenetic landscape of Vigna mungo.</title>
        <authorList>
            <person name="Junaid A."/>
            <person name="Singh B."/>
            <person name="Bhatia S."/>
        </authorList>
    </citation>
    <scope>NUCLEOTIDE SEQUENCE [LARGE SCALE GENOMIC DNA]</scope>
    <source>
        <strain evidence="1">Urdbean</strain>
    </source>
</reference>
<dbReference type="EMBL" id="CP144695">
    <property type="protein sequence ID" value="WVZ05729.1"/>
    <property type="molecule type" value="Genomic_DNA"/>
</dbReference>
<proteinExistence type="predicted"/>
<sequence>MSMRYLKTEFGHEEGAYDEDEGETSTYYLPGVYEGSRSSKSLHKKHKNRMKFYTPKPSEIGTDLPYGHYSTGAQPSMLLGKRPSSLNVGIIPTKRMRTASRQRVVSPFAVVSGTIQAQAKTDASSGDTNSFPDDQSTLHVGPQIQKSVEVESVGEFEKQLPYDCGETSVKTKKKKPKNLVIKICIHLYVCRLLKLPEFFFNMYFCCSFLTVICTGFCI</sequence>